<feature type="domain" description="HIRAN" evidence="3">
    <location>
        <begin position="32"/>
        <end position="129"/>
    </location>
</feature>
<dbReference type="EMBL" id="JALBUS010000009">
    <property type="protein sequence ID" value="MDX8417573.1"/>
    <property type="molecule type" value="Genomic_DNA"/>
</dbReference>
<name>A0ABU4WLY5_9FIRM</name>
<protein>
    <submittedName>
        <fullName evidence="4">HIRAN domain-containing protein</fullName>
    </submittedName>
</protein>
<evidence type="ECO:0000313" key="5">
    <source>
        <dbReference type="Proteomes" id="UP001285244"/>
    </source>
</evidence>
<dbReference type="Gene3D" id="3.30.70.2330">
    <property type="match status" value="1"/>
</dbReference>
<keyword evidence="2" id="KW-0378">Hydrolase</keyword>
<dbReference type="Proteomes" id="UP001285244">
    <property type="component" value="Unassembled WGS sequence"/>
</dbReference>
<evidence type="ECO:0000256" key="1">
    <source>
        <dbReference type="ARBA" id="ARBA00022723"/>
    </source>
</evidence>
<evidence type="ECO:0000256" key="2">
    <source>
        <dbReference type="ARBA" id="ARBA00022801"/>
    </source>
</evidence>
<proteinExistence type="predicted"/>
<dbReference type="Pfam" id="PF08797">
    <property type="entry name" value="HIRAN"/>
    <property type="match status" value="1"/>
</dbReference>
<keyword evidence="1" id="KW-0479">Metal-binding</keyword>
<gene>
    <name evidence="4" type="ORF">MOZ64_06920</name>
</gene>
<dbReference type="InterPro" id="IPR014905">
    <property type="entry name" value="HIRAN"/>
</dbReference>
<evidence type="ECO:0000259" key="3">
    <source>
        <dbReference type="SMART" id="SM00910"/>
    </source>
</evidence>
<evidence type="ECO:0000313" key="4">
    <source>
        <dbReference type="EMBL" id="MDX8417573.1"/>
    </source>
</evidence>
<accession>A0ABU4WLY5</accession>
<sequence>MANELSKLNQQLATIASENSLDEIIKPLTREIHLFDTYIAGTSHITEPSVFQQIKIGDTLHLQREQNRFDENAILVLTCDGKKLGYIPEKDNVVFSRLMDAGKLLSATIIKISQKHTFTYIQIAISLIDF</sequence>
<dbReference type="SMART" id="SM00910">
    <property type="entry name" value="HIRAN"/>
    <property type="match status" value="1"/>
</dbReference>
<reference evidence="4 5" key="1">
    <citation type="submission" date="2022-03" db="EMBL/GenBank/DDBJ databases">
        <title>Novel taxa within the pig intestine.</title>
        <authorList>
            <person name="Wylensek D."/>
            <person name="Bishof K."/>
            <person name="Afrizal A."/>
            <person name="Clavel T."/>
        </authorList>
    </citation>
    <scope>NUCLEOTIDE SEQUENCE [LARGE SCALE GENOMIC DNA]</scope>
    <source>
        <strain evidence="4 5">Cla-KB-P134</strain>
    </source>
</reference>
<comment type="caution">
    <text evidence="4">The sequence shown here is derived from an EMBL/GenBank/DDBJ whole genome shotgun (WGS) entry which is preliminary data.</text>
</comment>
<organism evidence="4 5">
    <name type="scientific">Absicoccus intestinalis</name>
    <dbReference type="NCBI Taxonomy" id="2926319"/>
    <lineage>
        <taxon>Bacteria</taxon>
        <taxon>Bacillati</taxon>
        <taxon>Bacillota</taxon>
        <taxon>Erysipelotrichia</taxon>
        <taxon>Erysipelotrichales</taxon>
        <taxon>Erysipelotrichaceae</taxon>
        <taxon>Absicoccus</taxon>
    </lineage>
</organism>
<dbReference type="RefSeq" id="WP_320325858.1">
    <property type="nucleotide sequence ID" value="NZ_JALBUS010000009.1"/>
</dbReference>
<keyword evidence="5" id="KW-1185">Reference proteome</keyword>